<dbReference type="GO" id="GO:0030395">
    <property type="term" value="F:lactose binding"/>
    <property type="evidence" value="ECO:0007669"/>
    <property type="project" value="TreeGrafter"/>
</dbReference>
<feature type="transmembrane region" description="Helical" evidence="8">
    <location>
        <begin position="26"/>
        <end position="46"/>
    </location>
</feature>
<evidence type="ECO:0000313" key="10">
    <source>
        <dbReference type="EMBL" id="PND36580.1"/>
    </source>
</evidence>
<dbReference type="PANTHER" id="PTHR23522">
    <property type="entry name" value="BLL5896 PROTEIN"/>
    <property type="match status" value="1"/>
</dbReference>
<organism evidence="10 11">
    <name type="scientific">Kinneretia aquatilis</name>
    <dbReference type="NCBI Taxonomy" id="2070761"/>
    <lineage>
        <taxon>Bacteria</taxon>
        <taxon>Pseudomonadati</taxon>
        <taxon>Pseudomonadota</taxon>
        <taxon>Betaproteobacteria</taxon>
        <taxon>Burkholderiales</taxon>
        <taxon>Sphaerotilaceae</taxon>
        <taxon>Roseateles</taxon>
    </lineage>
</organism>
<keyword evidence="2" id="KW-0813">Transport</keyword>
<feature type="transmembrane region" description="Helical" evidence="8">
    <location>
        <begin position="116"/>
        <end position="138"/>
    </location>
</feature>
<sequence>MTEPPSGSGGSGSFGLPRGGASARTLAASAALSCAYFAAIGGFNPYAPLWYKELGLPVFAIGLLVSLSSWTRLFAPYAWGALADRTGQRVQIIRWTALASCIAGAGFLLPPQLATLVIATFLMFSFNAAIVPLTETVVASHLSTADGGMDTRRYGRVRMWGSIGFLATVVLAGWWYEHFGMRWFALTTFALLALVVLMAWRMPLQARPSPAARSAAAVAEGSDSVLAVFARAEVRWFFLGVFLTVLAHSALYAFFSLFLDALGYSKPVIGGLWAISVVVEIFWFAFSGRLLERATLHHWLVAASLLAALRFAMTAAFGANLGLLLLAQCGHAITFAAQHTACIALITRYFPGRLRGRGQALYSVLGYGLSGVLGSLGGAWLVDHLGYAAVFWAASLCALAGAFCGWRSLVCEAQQTKS</sequence>
<keyword evidence="11" id="KW-1185">Reference proteome</keyword>
<keyword evidence="6 8" id="KW-1133">Transmembrane helix</keyword>
<accession>A0A2N8KT22</accession>
<dbReference type="PROSITE" id="PS50850">
    <property type="entry name" value="MFS"/>
    <property type="match status" value="1"/>
</dbReference>
<reference evidence="10 11" key="1">
    <citation type="submission" date="2018-01" db="EMBL/GenBank/DDBJ databases">
        <title>Draft genome sequence of Paucibacter aquatile CR182 isolated from freshwater of the Nakdong River.</title>
        <authorList>
            <person name="Choi A."/>
            <person name="Chung E.J."/>
        </authorList>
    </citation>
    <scope>NUCLEOTIDE SEQUENCE [LARGE SCALE GENOMIC DNA]</scope>
    <source>
        <strain evidence="10 11">CR182</strain>
    </source>
</reference>
<evidence type="ECO:0000256" key="3">
    <source>
        <dbReference type="ARBA" id="ARBA00022475"/>
    </source>
</evidence>
<dbReference type="InterPro" id="IPR036259">
    <property type="entry name" value="MFS_trans_sf"/>
</dbReference>
<feature type="transmembrane region" description="Helical" evidence="8">
    <location>
        <begin position="159"/>
        <end position="176"/>
    </location>
</feature>
<dbReference type="InterPro" id="IPR020846">
    <property type="entry name" value="MFS_dom"/>
</dbReference>
<feature type="transmembrane region" description="Helical" evidence="8">
    <location>
        <begin position="236"/>
        <end position="255"/>
    </location>
</feature>
<feature type="transmembrane region" description="Helical" evidence="8">
    <location>
        <begin position="325"/>
        <end position="347"/>
    </location>
</feature>
<feature type="transmembrane region" description="Helical" evidence="8">
    <location>
        <begin position="267"/>
        <end position="286"/>
    </location>
</feature>
<dbReference type="Pfam" id="PF12832">
    <property type="entry name" value="MFS_1_like"/>
    <property type="match status" value="1"/>
</dbReference>
<keyword evidence="5 8" id="KW-0812">Transmembrane</keyword>
<dbReference type="OrthoDB" id="9150135at2"/>
<dbReference type="GO" id="GO:0015528">
    <property type="term" value="F:lactose:proton symporter activity"/>
    <property type="evidence" value="ECO:0007669"/>
    <property type="project" value="TreeGrafter"/>
</dbReference>
<dbReference type="GO" id="GO:0005886">
    <property type="term" value="C:plasma membrane"/>
    <property type="evidence" value="ECO:0007669"/>
    <property type="project" value="UniProtKB-SubCell"/>
</dbReference>
<dbReference type="PANTHER" id="PTHR23522:SF10">
    <property type="entry name" value="3-PHENYLPROPIONIC ACID TRANSPORTER-RELATED"/>
    <property type="match status" value="1"/>
</dbReference>
<feature type="transmembrane region" description="Helical" evidence="8">
    <location>
        <begin position="359"/>
        <end position="381"/>
    </location>
</feature>
<evidence type="ECO:0000256" key="8">
    <source>
        <dbReference type="SAM" id="Phobius"/>
    </source>
</evidence>
<feature type="transmembrane region" description="Helical" evidence="8">
    <location>
        <begin position="387"/>
        <end position="409"/>
    </location>
</feature>
<dbReference type="AlphaFoldDB" id="A0A2N8KT22"/>
<protein>
    <submittedName>
        <fullName evidence="10">MFS transporter</fullName>
    </submittedName>
</protein>
<comment type="caution">
    <text evidence="10">The sequence shown here is derived from an EMBL/GenBank/DDBJ whole genome shotgun (WGS) entry which is preliminary data.</text>
</comment>
<comment type="subcellular location">
    <subcellularLocation>
        <location evidence="1">Cell inner membrane</location>
        <topology evidence="1">Multi-pass membrane protein</topology>
    </subcellularLocation>
</comment>
<dbReference type="EMBL" id="POSP01000004">
    <property type="protein sequence ID" value="PND36580.1"/>
    <property type="molecule type" value="Genomic_DNA"/>
</dbReference>
<dbReference type="SUPFAM" id="SSF103473">
    <property type="entry name" value="MFS general substrate transporter"/>
    <property type="match status" value="1"/>
</dbReference>
<proteinExistence type="predicted"/>
<keyword evidence="7 8" id="KW-0472">Membrane</keyword>
<dbReference type="InterPro" id="IPR024989">
    <property type="entry name" value="MFS_assoc_dom"/>
</dbReference>
<dbReference type="PIRSF" id="PIRSF004925">
    <property type="entry name" value="HcaT"/>
    <property type="match status" value="1"/>
</dbReference>
<evidence type="ECO:0000256" key="4">
    <source>
        <dbReference type="ARBA" id="ARBA00022519"/>
    </source>
</evidence>
<evidence type="ECO:0000259" key="9">
    <source>
        <dbReference type="PROSITE" id="PS50850"/>
    </source>
</evidence>
<evidence type="ECO:0000256" key="2">
    <source>
        <dbReference type="ARBA" id="ARBA00022448"/>
    </source>
</evidence>
<evidence type="ECO:0000313" key="11">
    <source>
        <dbReference type="Proteomes" id="UP000235916"/>
    </source>
</evidence>
<dbReference type="Gene3D" id="1.20.1250.20">
    <property type="entry name" value="MFS general substrate transporter like domains"/>
    <property type="match status" value="2"/>
</dbReference>
<evidence type="ECO:0000256" key="5">
    <source>
        <dbReference type="ARBA" id="ARBA00022692"/>
    </source>
</evidence>
<gene>
    <name evidence="10" type="ORF">C1O66_23210</name>
</gene>
<feature type="transmembrane region" description="Helical" evidence="8">
    <location>
        <begin position="92"/>
        <end position="110"/>
    </location>
</feature>
<keyword evidence="3" id="KW-1003">Cell membrane</keyword>
<keyword evidence="4" id="KW-0997">Cell inner membrane</keyword>
<evidence type="ECO:0000256" key="6">
    <source>
        <dbReference type="ARBA" id="ARBA00022989"/>
    </source>
</evidence>
<evidence type="ECO:0000256" key="1">
    <source>
        <dbReference type="ARBA" id="ARBA00004429"/>
    </source>
</evidence>
<feature type="transmembrane region" description="Helical" evidence="8">
    <location>
        <begin position="58"/>
        <end position="80"/>
    </location>
</feature>
<feature type="domain" description="Major facilitator superfamily (MFS) profile" evidence="9">
    <location>
        <begin position="22"/>
        <end position="413"/>
    </location>
</feature>
<dbReference type="InterPro" id="IPR026032">
    <property type="entry name" value="HcaT-like"/>
</dbReference>
<evidence type="ECO:0000256" key="7">
    <source>
        <dbReference type="ARBA" id="ARBA00023136"/>
    </source>
</evidence>
<name>A0A2N8KT22_9BURK</name>
<feature type="transmembrane region" description="Helical" evidence="8">
    <location>
        <begin position="298"/>
        <end position="319"/>
    </location>
</feature>
<dbReference type="NCBIfam" id="NF037955">
    <property type="entry name" value="mfs"/>
    <property type="match status" value="1"/>
</dbReference>
<dbReference type="Proteomes" id="UP000235916">
    <property type="component" value="Unassembled WGS sequence"/>
</dbReference>
<dbReference type="RefSeq" id="WP_102770351.1">
    <property type="nucleotide sequence ID" value="NZ_POSP01000004.1"/>
</dbReference>
<feature type="transmembrane region" description="Helical" evidence="8">
    <location>
        <begin position="182"/>
        <end position="200"/>
    </location>
</feature>